<dbReference type="EMBL" id="CP110615">
    <property type="protein sequence ID" value="UZJ26000.1"/>
    <property type="molecule type" value="Genomic_DNA"/>
</dbReference>
<name>A0ABY6P2X8_9NOCA</name>
<dbReference type="RefSeq" id="WP_265384104.1">
    <property type="nucleotide sequence ID" value="NZ_CP110615.1"/>
</dbReference>
<dbReference type="Proteomes" id="UP001164965">
    <property type="component" value="Chromosome"/>
</dbReference>
<evidence type="ECO:0000313" key="2">
    <source>
        <dbReference type="Proteomes" id="UP001164965"/>
    </source>
</evidence>
<accession>A0ABY6P2X8</accession>
<evidence type="ECO:0000313" key="1">
    <source>
        <dbReference type="EMBL" id="UZJ26000.1"/>
    </source>
</evidence>
<gene>
    <name evidence="1" type="ORF">RHODO2019_06090</name>
</gene>
<reference evidence="1" key="1">
    <citation type="submission" date="2022-10" db="EMBL/GenBank/DDBJ databases">
        <title>Rhodococcus sp.75.</title>
        <authorList>
            <person name="Sun M."/>
        </authorList>
    </citation>
    <scope>NUCLEOTIDE SEQUENCE</scope>
    <source>
        <strain evidence="1">75</strain>
    </source>
</reference>
<keyword evidence="2" id="KW-1185">Reference proteome</keyword>
<proteinExistence type="predicted"/>
<protein>
    <submittedName>
        <fullName evidence="1">Uncharacterized protein</fullName>
    </submittedName>
</protein>
<sequence length="154" mass="15762">MTRPSARSRRLELGRIGWGVLLLAAPARVLGATGARVDTPGVVVTRILGVRQLTQGVLSGLRPSPEVLAMGVWVDGAHSATALALAVLDPDRAVAGVADAAVAAGWSRLGLRDLRRAVATPPAHDRVRDALARAVLGVVPGGARLLGLAGRARG</sequence>
<organism evidence="1 2">
    <name type="scientific">Rhodococcus antarcticus</name>
    <dbReference type="NCBI Taxonomy" id="2987751"/>
    <lineage>
        <taxon>Bacteria</taxon>
        <taxon>Bacillati</taxon>
        <taxon>Actinomycetota</taxon>
        <taxon>Actinomycetes</taxon>
        <taxon>Mycobacteriales</taxon>
        <taxon>Nocardiaceae</taxon>
        <taxon>Rhodococcus</taxon>
    </lineage>
</organism>